<keyword evidence="3" id="KW-1185">Reference proteome</keyword>
<organism evidence="2 3">
    <name type="scientific">Siccirubricoccus deserti</name>
    <dbReference type="NCBI Taxonomy" id="2013562"/>
    <lineage>
        <taxon>Bacteria</taxon>
        <taxon>Pseudomonadati</taxon>
        <taxon>Pseudomonadota</taxon>
        <taxon>Alphaproteobacteria</taxon>
        <taxon>Acetobacterales</taxon>
        <taxon>Roseomonadaceae</taxon>
        <taxon>Siccirubricoccus</taxon>
    </lineage>
</organism>
<evidence type="ECO:0000313" key="2">
    <source>
        <dbReference type="EMBL" id="MBC4018389.1"/>
    </source>
</evidence>
<dbReference type="Pfam" id="PF13683">
    <property type="entry name" value="rve_3"/>
    <property type="match status" value="1"/>
</dbReference>
<dbReference type="Proteomes" id="UP000600101">
    <property type="component" value="Unassembled WGS sequence"/>
</dbReference>
<name>A0A9X0R291_9PROT</name>
<dbReference type="EMBL" id="JACOMF010000052">
    <property type="protein sequence ID" value="MBC4018389.1"/>
    <property type="molecule type" value="Genomic_DNA"/>
</dbReference>
<accession>A0A9X0R291</accession>
<proteinExistence type="predicted"/>
<gene>
    <name evidence="2" type="ORF">H7965_24185</name>
</gene>
<dbReference type="GO" id="GO:0015074">
    <property type="term" value="P:DNA integration"/>
    <property type="evidence" value="ECO:0007669"/>
    <property type="project" value="InterPro"/>
</dbReference>
<dbReference type="InterPro" id="IPR001584">
    <property type="entry name" value="Integrase_cat-core"/>
</dbReference>
<reference evidence="2" key="1">
    <citation type="submission" date="2020-08" db="EMBL/GenBank/DDBJ databases">
        <authorList>
            <person name="Hu Y."/>
            <person name="Nguyen S.V."/>
            <person name="Li F."/>
            <person name="Fanning S."/>
        </authorList>
    </citation>
    <scope>NUCLEOTIDE SEQUENCE</scope>
    <source>
        <strain evidence="2">SYSU D8009</strain>
    </source>
</reference>
<evidence type="ECO:0000313" key="3">
    <source>
        <dbReference type="Proteomes" id="UP000600101"/>
    </source>
</evidence>
<feature type="domain" description="Integrase catalytic" evidence="1">
    <location>
        <begin position="2"/>
        <end position="29"/>
    </location>
</feature>
<sequence length="42" mass="4670">MEDARLKCEAWRVDYNEVRPHSSIGHRAPVELANALGQGVPP</sequence>
<evidence type="ECO:0000259" key="1">
    <source>
        <dbReference type="Pfam" id="PF13683"/>
    </source>
</evidence>
<protein>
    <submittedName>
        <fullName evidence="2">Transposase</fullName>
    </submittedName>
</protein>
<dbReference type="AlphaFoldDB" id="A0A9X0R291"/>
<comment type="caution">
    <text evidence="2">The sequence shown here is derived from an EMBL/GenBank/DDBJ whole genome shotgun (WGS) entry which is preliminary data.</text>
</comment>